<dbReference type="SMART" id="SM00256">
    <property type="entry name" value="FBOX"/>
    <property type="match status" value="1"/>
</dbReference>
<evidence type="ECO:0000313" key="2">
    <source>
        <dbReference type="EMBL" id="SCW03192.1"/>
    </source>
</evidence>
<name>A0A1G4MH22_LACFM</name>
<protein>
    <submittedName>
        <fullName evidence="2">LAFE_0G05028g1_1</fullName>
    </submittedName>
</protein>
<reference evidence="2 3" key="1">
    <citation type="submission" date="2016-03" db="EMBL/GenBank/DDBJ databases">
        <authorList>
            <person name="Devillers H."/>
        </authorList>
    </citation>
    <scope>NUCLEOTIDE SEQUENCE [LARGE SCALE GENOMIC DNA]</scope>
    <source>
        <strain evidence="2">CBS 6772</strain>
    </source>
</reference>
<keyword evidence="3" id="KW-1185">Reference proteome</keyword>
<dbReference type="OrthoDB" id="2852960at2759"/>
<dbReference type="CDD" id="cd22143">
    <property type="entry name" value="F-box_ScMDM30-like"/>
    <property type="match status" value="1"/>
</dbReference>
<dbReference type="InterPro" id="IPR036047">
    <property type="entry name" value="F-box-like_dom_sf"/>
</dbReference>
<sequence>MQVIAVDNGVFPLQKLPNELMKEVFSNLPQSDRVNLCLVNRKINKIATNLLYRQIYLNDSNVVRSDYMNLAINWSLFYIPFSPSEENSRRIANAKLKLLIRALRSNIHATRSVEWIRINWDLDPVLQRTVLSILCNEGTALQRLENVTDPECNEIIATGKFSSKNLISFDMAPPNPHPEQFVPVNYIPNLRKYLKQRISSSITYMNLFIDPVLLFNYIHPLSQKLQIVDLKLHWRNEFYPKSHFKKSLTKRPLSLLSDIFDTRTLKVLTIISWNEYLVPRELDMFRQFKEFTNIEDLSLISIKQEIFILMGLFTCLPRLRRLKTDFLEELLSQSARPEIFLTLLHYCRDLEFIDLRFEGLDPPIISTIKDRFQITQKCHCEKCMHVFDNIIYQKLFLFPEDGVVASDLEDRIKDIFTMMRSSSFFPYSKACDCYPSVRTLPMNLDEFVSKMNRGLLFYRKSKSQLVCNPVQDPLDDIEDDVAVLNMVLPHKALTRQDVIDCYHAMIHHYRRTYVTFLSRFPKLRFLVLNDIATTVVVENGERVLQPVFYNEGFTTNLAGWTKKPTSRRGSKDFVVGRTTNWKG</sequence>
<dbReference type="InterPro" id="IPR001810">
    <property type="entry name" value="F-box_dom"/>
</dbReference>
<dbReference type="EMBL" id="LT598486">
    <property type="protein sequence ID" value="SCW03192.1"/>
    <property type="molecule type" value="Genomic_DNA"/>
</dbReference>
<evidence type="ECO:0000313" key="3">
    <source>
        <dbReference type="Proteomes" id="UP000190831"/>
    </source>
</evidence>
<dbReference type="PROSITE" id="PS50181">
    <property type="entry name" value="FBOX"/>
    <property type="match status" value="1"/>
</dbReference>
<organism evidence="2 3">
    <name type="scientific">Lachancea fermentati</name>
    <name type="common">Zygosaccharomyces fermentati</name>
    <dbReference type="NCBI Taxonomy" id="4955"/>
    <lineage>
        <taxon>Eukaryota</taxon>
        <taxon>Fungi</taxon>
        <taxon>Dikarya</taxon>
        <taxon>Ascomycota</taxon>
        <taxon>Saccharomycotina</taxon>
        <taxon>Saccharomycetes</taxon>
        <taxon>Saccharomycetales</taxon>
        <taxon>Saccharomycetaceae</taxon>
        <taxon>Lachancea</taxon>
    </lineage>
</organism>
<dbReference type="OMA" id="TSFDMAP"/>
<evidence type="ECO:0000259" key="1">
    <source>
        <dbReference type="PROSITE" id="PS50181"/>
    </source>
</evidence>
<dbReference type="Pfam" id="PF12937">
    <property type="entry name" value="F-box-like"/>
    <property type="match status" value="1"/>
</dbReference>
<proteinExistence type="predicted"/>
<accession>A0A1G4MH22</accession>
<dbReference type="SUPFAM" id="SSF81383">
    <property type="entry name" value="F-box domain"/>
    <property type="match status" value="1"/>
</dbReference>
<dbReference type="Proteomes" id="UP000190831">
    <property type="component" value="Chromosome G"/>
</dbReference>
<dbReference type="AlphaFoldDB" id="A0A1G4MH22"/>
<dbReference type="STRING" id="4955.A0A1G4MH22"/>
<gene>
    <name evidence="2" type="ORF">LAFE_0G05028G</name>
</gene>
<feature type="domain" description="F-box" evidence="1">
    <location>
        <begin position="10"/>
        <end position="55"/>
    </location>
</feature>